<name>A0A1J1C8Q2_CALAY</name>
<evidence type="ECO:0000313" key="3">
    <source>
        <dbReference type="Proteomes" id="UP000183868"/>
    </source>
</evidence>
<organism evidence="2 3">
    <name type="scientific">Caldithrix abyssi DSM 13497</name>
    <dbReference type="NCBI Taxonomy" id="880073"/>
    <lineage>
        <taxon>Bacteria</taxon>
        <taxon>Pseudomonadati</taxon>
        <taxon>Calditrichota</taxon>
        <taxon>Calditrichia</taxon>
        <taxon>Calditrichales</taxon>
        <taxon>Calditrichaceae</taxon>
        <taxon>Caldithrix</taxon>
    </lineage>
</organism>
<dbReference type="Proteomes" id="UP000183868">
    <property type="component" value="Chromosome"/>
</dbReference>
<dbReference type="AlphaFoldDB" id="A0A1J1C8Q2"/>
<sequence length="44" mass="5515">MRLKKLKTKINICKYLKFLILLRMFFQLILNIFSPLNFYHILHF</sequence>
<keyword evidence="1" id="KW-1133">Transmembrane helix</keyword>
<evidence type="ECO:0000313" key="2">
    <source>
        <dbReference type="EMBL" id="APF18780.1"/>
    </source>
</evidence>
<gene>
    <name evidence="2" type="ORF">Cabys_2031</name>
</gene>
<feature type="transmembrane region" description="Helical" evidence="1">
    <location>
        <begin position="20"/>
        <end position="42"/>
    </location>
</feature>
<dbReference type="EMBL" id="CP018099">
    <property type="protein sequence ID" value="APF18780.1"/>
    <property type="molecule type" value="Genomic_DNA"/>
</dbReference>
<reference evidence="2 3" key="1">
    <citation type="submission" date="2016-11" db="EMBL/GenBank/DDBJ databases">
        <title>Genomic analysis of Caldithrix abyssi and proposal of a novel bacterial phylum Caldithrichaeota.</title>
        <authorList>
            <person name="Kublanov I."/>
            <person name="Sigalova O."/>
            <person name="Gavrilov S."/>
            <person name="Lebedinsky A."/>
            <person name="Ivanova N."/>
            <person name="Daum C."/>
            <person name="Reddy T."/>
            <person name="Klenk H.P."/>
            <person name="Goker M."/>
            <person name="Reva O."/>
            <person name="Miroshnichenko M."/>
            <person name="Kyprides N."/>
            <person name="Woyke T."/>
            <person name="Gelfand M."/>
        </authorList>
    </citation>
    <scope>NUCLEOTIDE SEQUENCE [LARGE SCALE GENOMIC DNA]</scope>
    <source>
        <strain evidence="2 3">LF13</strain>
    </source>
</reference>
<protein>
    <submittedName>
        <fullName evidence="2">Uncharacterized protein</fullName>
    </submittedName>
</protein>
<keyword evidence="1" id="KW-0472">Membrane</keyword>
<evidence type="ECO:0000256" key="1">
    <source>
        <dbReference type="SAM" id="Phobius"/>
    </source>
</evidence>
<accession>A0A1J1C8Q2</accession>
<proteinExistence type="predicted"/>
<dbReference type="KEGG" id="caby:Cabys_2031"/>
<keyword evidence="1" id="KW-0812">Transmembrane</keyword>